<evidence type="ECO:0000256" key="1">
    <source>
        <dbReference type="ARBA" id="ARBA00022729"/>
    </source>
</evidence>
<evidence type="ECO:0000259" key="4">
    <source>
        <dbReference type="SMART" id="SM00560"/>
    </source>
</evidence>
<keyword evidence="1 3" id="KW-0732">Signal</keyword>
<dbReference type="InterPro" id="IPR006558">
    <property type="entry name" value="LamG-like"/>
</dbReference>
<dbReference type="AlphaFoldDB" id="A0A517SSZ6"/>
<name>A0A517SSZ6_9BACT</name>
<dbReference type="Pfam" id="PF13385">
    <property type="entry name" value="Laminin_G_3"/>
    <property type="match status" value="1"/>
</dbReference>
<dbReference type="InterPro" id="IPR013320">
    <property type="entry name" value="ConA-like_dom_sf"/>
</dbReference>
<dbReference type="SUPFAM" id="SSF50939">
    <property type="entry name" value="Sialidases"/>
    <property type="match status" value="1"/>
</dbReference>
<accession>A0A517SSZ6</accession>
<dbReference type="InterPro" id="IPR036278">
    <property type="entry name" value="Sialidase_sf"/>
</dbReference>
<proteinExistence type="predicted"/>
<dbReference type="InterPro" id="IPR011040">
    <property type="entry name" value="Sialidase"/>
</dbReference>
<keyword evidence="2" id="KW-1015">Disulfide bond</keyword>
<dbReference type="PANTHER" id="PTHR43752:SF2">
    <property type="entry name" value="BNR_ASP-BOX REPEAT FAMILY PROTEIN"/>
    <property type="match status" value="1"/>
</dbReference>
<dbReference type="SMART" id="SM00560">
    <property type="entry name" value="LamGL"/>
    <property type="match status" value="1"/>
</dbReference>
<feature type="chain" id="PRO_5022050979" description="LamG-like jellyroll fold domain-containing protein" evidence="3">
    <location>
        <begin position="23"/>
        <end position="605"/>
    </location>
</feature>
<evidence type="ECO:0000313" key="6">
    <source>
        <dbReference type="Proteomes" id="UP000315003"/>
    </source>
</evidence>
<dbReference type="PROSITE" id="PS51257">
    <property type="entry name" value="PROKAR_LIPOPROTEIN"/>
    <property type="match status" value="1"/>
</dbReference>
<keyword evidence="6" id="KW-1185">Reference proteome</keyword>
<gene>
    <name evidence="5" type="ORF">SV7mr_17450</name>
</gene>
<dbReference type="EMBL" id="CP036272">
    <property type="protein sequence ID" value="QDT59238.1"/>
    <property type="molecule type" value="Genomic_DNA"/>
</dbReference>
<organism evidence="5 6">
    <name type="scientific">Stieleria bergensis</name>
    <dbReference type="NCBI Taxonomy" id="2528025"/>
    <lineage>
        <taxon>Bacteria</taxon>
        <taxon>Pseudomonadati</taxon>
        <taxon>Planctomycetota</taxon>
        <taxon>Planctomycetia</taxon>
        <taxon>Pirellulales</taxon>
        <taxon>Pirellulaceae</taxon>
        <taxon>Stieleria</taxon>
    </lineage>
</organism>
<evidence type="ECO:0000256" key="3">
    <source>
        <dbReference type="SAM" id="SignalP"/>
    </source>
</evidence>
<feature type="domain" description="LamG-like jellyroll fold" evidence="4">
    <location>
        <begin position="83"/>
        <end position="218"/>
    </location>
</feature>
<reference evidence="5 6" key="1">
    <citation type="submission" date="2019-02" db="EMBL/GenBank/DDBJ databases">
        <title>Deep-cultivation of Planctomycetes and their phenomic and genomic characterization uncovers novel biology.</title>
        <authorList>
            <person name="Wiegand S."/>
            <person name="Jogler M."/>
            <person name="Boedeker C."/>
            <person name="Pinto D."/>
            <person name="Vollmers J."/>
            <person name="Rivas-Marin E."/>
            <person name="Kohn T."/>
            <person name="Peeters S.H."/>
            <person name="Heuer A."/>
            <person name="Rast P."/>
            <person name="Oberbeckmann S."/>
            <person name="Bunk B."/>
            <person name="Jeske O."/>
            <person name="Meyerdierks A."/>
            <person name="Storesund J.E."/>
            <person name="Kallscheuer N."/>
            <person name="Luecker S."/>
            <person name="Lage O.M."/>
            <person name="Pohl T."/>
            <person name="Merkel B.J."/>
            <person name="Hornburger P."/>
            <person name="Mueller R.-W."/>
            <person name="Bruemmer F."/>
            <person name="Labrenz M."/>
            <person name="Spormann A.M."/>
            <person name="Op den Camp H."/>
            <person name="Overmann J."/>
            <person name="Amann R."/>
            <person name="Jetten M.S.M."/>
            <person name="Mascher T."/>
            <person name="Medema M.H."/>
            <person name="Devos D.P."/>
            <person name="Kaster A.-K."/>
            <person name="Ovreas L."/>
            <person name="Rohde M."/>
            <person name="Galperin M.Y."/>
            <person name="Jogler C."/>
        </authorList>
    </citation>
    <scope>NUCLEOTIDE SEQUENCE [LARGE SCALE GENOMIC DNA]</scope>
    <source>
        <strain evidence="5 6">SV_7m_r</strain>
    </source>
</reference>
<dbReference type="Proteomes" id="UP000315003">
    <property type="component" value="Chromosome"/>
</dbReference>
<evidence type="ECO:0000313" key="5">
    <source>
        <dbReference type="EMBL" id="QDT59238.1"/>
    </source>
</evidence>
<sequence precursor="true">MNQKLPDLIARLIVLVFVCASAACGQQPISDLTWQLDSNQSQAWSVLGENASLRPGPDGKALALLGDSLLEMRQSADKLDSSKPFTLTIWFCPFSLEFGQQMIAAKNQYSLNKREWSLLIDNDRKLRLYLRQQGWLTAESPTDLEPGHWCQAAIVNRSSSTEIWLNGQFVDAIQHRQPIEETTAPLTFGGVNDAGSIRQCFMGALSSAHLYRRALSSDELQRQYSPYLKTLDIPAAAQPVELWDSGKQLPSADELSELPNKEFRVVKKWNQVKDGYTFLHGVALCWHHGKLFASFGHNKGAENTVSEEAQYRVSDDDGRNWSELRLIDAGEQANLAVSHGVMVSDQKKLWAFHGAYYNKMQDIHTRAYSFDEPSGTWMKHGVVIGNGFWPMNQPVKMKDGNWIMPGFIGAPNSHSKVCPAAVAISHGNDFTKWDLVKIPTMKSVKRMWGESSLFVSGEKVFNIARYGDKTAALLANSDDYGRTWQPSRVSNLPMATSKPAAGTLSTGQKYLVCTTASHNGGRRSPLTIAVSRVGEETFSKIFVVRRSRGPEGAGESAARLSLAYPYAVEHQGKLYVGYSNSGGRPGNQNSAELAIIPVKDLAVGH</sequence>
<feature type="signal peptide" evidence="3">
    <location>
        <begin position="1"/>
        <end position="22"/>
    </location>
</feature>
<dbReference type="CDD" id="cd15482">
    <property type="entry name" value="Sialidase_non-viral"/>
    <property type="match status" value="1"/>
</dbReference>
<dbReference type="SUPFAM" id="SSF49899">
    <property type="entry name" value="Concanavalin A-like lectins/glucanases"/>
    <property type="match status" value="1"/>
</dbReference>
<evidence type="ECO:0000256" key="2">
    <source>
        <dbReference type="ARBA" id="ARBA00023157"/>
    </source>
</evidence>
<dbReference type="Pfam" id="PF13088">
    <property type="entry name" value="BNR_2"/>
    <property type="match status" value="1"/>
</dbReference>
<protein>
    <recommendedName>
        <fullName evidence="4">LamG-like jellyroll fold domain-containing protein</fullName>
    </recommendedName>
</protein>
<dbReference type="RefSeq" id="WP_145270979.1">
    <property type="nucleotide sequence ID" value="NZ_CP036272.1"/>
</dbReference>
<dbReference type="OrthoDB" id="227469at2"/>
<dbReference type="PANTHER" id="PTHR43752">
    <property type="entry name" value="BNR/ASP-BOX REPEAT FAMILY PROTEIN"/>
    <property type="match status" value="1"/>
</dbReference>
<dbReference type="Gene3D" id="2.120.10.10">
    <property type="match status" value="1"/>
</dbReference>
<dbReference type="Gene3D" id="2.60.120.200">
    <property type="match status" value="1"/>
</dbReference>